<feature type="region of interest" description="Disordered" evidence="7">
    <location>
        <begin position="982"/>
        <end position="1075"/>
    </location>
</feature>
<feature type="compositionally biased region" description="Basic and acidic residues" evidence="7">
    <location>
        <begin position="1050"/>
        <end position="1059"/>
    </location>
</feature>
<dbReference type="GO" id="GO:0005737">
    <property type="term" value="C:cytoplasm"/>
    <property type="evidence" value="ECO:0000318"/>
    <property type="project" value="GO_Central"/>
</dbReference>
<feature type="compositionally biased region" description="Pro residues" evidence="7">
    <location>
        <begin position="352"/>
        <end position="369"/>
    </location>
</feature>
<evidence type="ECO:0000256" key="7">
    <source>
        <dbReference type="SAM" id="MobiDB-lite"/>
    </source>
</evidence>
<dbReference type="EMBL" id="ABJB011038474">
    <property type="status" value="NOT_ANNOTATED_CDS"/>
    <property type="molecule type" value="Genomic_DNA"/>
</dbReference>
<dbReference type="InterPro" id="IPR011009">
    <property type="entry name" value="Kinase-like_dom_sf"/>
</dbReference>
<dbReference type="Gene3D" id="1.10.510.10">
    <property type="entry name" value="Transferase(Phosphotransferase) domain 1"/>
    <property type="match status" value="1"/>
</dbReference>
<dbReference type="PaxDb" id="6945-B7Q0T5"/>
<reference evidence="11" key="2">
    <citation type="submission" date="2020-05" db="UniProtKB">
        <authorList>
            <consortium name="EnsemblMetazoa"/>
        </authorList>
    </citation>
    <scope>IDENTIFICATION</scope>
    <source>
        <strain evidence="11">wikel</strain>
    </source>
</reference>
<dbReference type="GO" id="GO:0004674">
    <property type="term" value="F:protein serine/threonine kinase activity"/>
    <property type="evidence" value="ECO:0000318"/>
    <property type="project" value="GO_Central"/>
</dbReference>
<feature type="compositionally biased region" description="Low complexity" evidence="7">
    <location>
        <begin position="1034"/>
        <end position="1049"/>
    </location>
</feature>
<feature type="region of interest" description="Disordered" evidence="7">
    <location>
        <begin position="108"/>
        <end position="133"/>
    </location>
</feature>
<dbReference type="Gene3D" id="1.25.10.10">
    <property type="entry name" value="Leucine-rich Repeat Variant"/>
    <property type="match status" value="1"/>
</dbReference>
<dbReference type="SMART" id="SM00220">
    <property type="entry name" value="S_TKc"/>
    <property type="match status" value="1"/>
</dbReference>
<dbReference type="STRING" id="6945.B7Q0T5"/>
<evidence type="ECO:0000256" key="3">
    <source>
        <dbReference type="ARBA" id="ARBA00022777"/>
    </source>
</evidence>
<dbReference type="InterPro" id="IPR011989">
    <property type="entry name" value="ARM-like"/>
</dbReference>
<dbReference type="EMBL" id="ABJB010589624">
    <property type="status" value="NOT_ANNOTATED_CDS"/>
    <property type="molecule type" value="Genomic_DNA"/>
</dbReference>
<feature type="compositionally biased region" description="Basic residues" evidence="7">
    <location>
        <begin position="380"/>
        <end position="389"/>
    </location>
</feature>
<feature type="region of interest" description="Disordered" evidence="7">
    <location>
        <begin position="921"/>
        <end position="967"/>
    </location>
</feature>
<keyword evidence="12" id="KW-1185">Reference proteome</keyword>
<dbReference type="EC" id="2.7.11.25" evidence="10"/>
<dbReference type="InterPro" id="IPR007527">
    <property type="entry name" value="Znf_SWIM"/>
</dbReference>
<keyword evidence="3 10" id="KW-0418">Kinase</keyword>
<keyword evidence="5" id="KW-0862">Zinc</keyword>
<dbReference type="GO" id="GO:0008270">
    <property type="term" value="F:zinc ion binding"/>
    <property type="evidence" value="ECO:0007669"/>
    <property type="project" value="UniProtKB-KW"/>
</dbReference>
<dbReference type="EMBL" id="ABJB010770800">
    <property type="status" value="NOT_ANNOTATED_CDS"/>
    <property type="molecule type" value="Genomic_DNA"/>
</dbReference>
<feature type="compositionally biased region" description="Polar residues" evidence="7">
    <location>
        <begin position="928"/>
        <end position="946"/>
    </location>
</feature>
<keyword evidence="2 6" id="KW-0547">Nucleotide-binding</keyword>
<dbReference type="Pfam" id="PF00069">
    <property type="entry name" value="Pkinase"/>
    <property type="match status" value="1"/>
</dbReference>
<keyword evidence="5" id="KW-0863">Zinc-finger</keyword>
<dbReference type="VEuPathDB" id="VectorBase:ISCW010233"/>
<dbReference type="PROSITE" id="PS50011">
    <property type="entry name" value="PROTEIN_KINASE_DOM"/>
    <property type="match status" value="1"/>
</dbReference>
<dbReference type="InterPro" id="IPR017441">
    <property type="entry name" value="Protein_kinase_ATP_BS"/>
</dbReference>
<evidence type="ECO:0000256" key="5">
    <source>
        <dbReference type="PROSITE-ProRule" id="PRU00325"/>
    </source>
</evidence>
<gene>
    <name evidence="10" type="ORF">IscW_ISCW010233</name>
</gene>
<dbReference type="Pfam" id="PF04434">
    <property type="entry name" value="SWIM"/>
    <property type="match status" value="1"/>
</dbReference>
<dbReference type="PANTHER" id="PTHR48016">
    <property type="entry name" value="MAP KINASE KINASE KINASE SSK2-RELATED-RELATED"/>
    <property type="match status" value="1"/>
</dbReference>
<feature type="compositionally biased region" description="Polar residues" evidence="7">
    <location>
        <begin position="1137"/>
        <end position="1150"/>
    </location>
</feature>
<dbReference type="VEuPathDB" id="VectorBase:ISCP_013877"/>
<name>B7Q0T5_IXOSC</name>
<dbReference type="HOGENOM" id="CLU_005805_0_0_1"/>
<feature type="region of interest" description="Disordered" evidence="7">
    <location>
        <begin position="1"/>
        <end position="48"/>
    </location>
</feature>
<dbReference type="EMBL" id="ABJB010091792">
    <property type="status" value="NOT_ANNOTATED_CDS"/>
    <property type="molecule type" value="Genomic_DNA"/>
</dbReference>
<evidence type="ECO:0000313" key="12">
    <source>
        <dbReference type="Proteomes" id="UP000001555"/>
    </source>
</evidence>
<evidence type="ECO:0000313" key="11">
    <source>
        <dbReference type="EnsemblMetazoa" id="ISCW010233-PA"/>
    </source>
</evidence>
<evidence type="ECO:0000259" key="8">
    <source>
        <dbReference type="PROSITE" id="PS50011"/>
    </source>
</evidence>
<evidence type="ECO:0000256" key="1">
    <source>
        <dbReference type="ARBA" id="ARBA00022679"/>
    </source>
</evidence>
<dbReference type="OrthoDB" id="275301at2759"/>
<feature type="domain" description="SWIM-type" evidence="9">
    <location>
        <begin position="456"/>
        <end position="484"/>
    </location>
</feature>
<dbReference type="Proteomes" id="UP000001555">
    <property type="component" value="Unassembled WGS sequence"/>
</dbReference>
<dbReference type="Pfam" id="PF21040">
    <property type="entry name" value="CEP104-like_TOG"/>
    <property type="match status" value="1"/>
</dbReference>
<dbReference type="EnsemblMetazoa" id="ISCW010233-RA">
    <property type="protein sequence ID" value="ISCW010233-PA"/>
    <property type="gene ID" value="ISCW010233"/>
</dbReference>
<dbReference type="InterPro" id="IPR008271">
    <property type="entry name" value="Ser/Thr_kinase_AS"/>
</dbReference>
<proteinExistence type="predicted"/>
<dbReference type="GO" id="GO:0005524">
    <property type="term" value="F:ATP binding"/>
    <property type="evidence" value="ECO:0007669"/>
    <property type="project" value="UniProtKB-UniRule"/>
</dbReference>
<feature type="domain" description="Protein kinase" evidence="8">
    <location>
        <begin position="1201"/>
        <end position="1466"/>
    </location>
</feature>
<feature type="binding site" evidence="6">
    <location>
        <position position="1230"/>
    </location>
    <ligand>
        <name>ATP</name>
        <dbReference type="ChEBI" id="CHEBI:30616"/>
    </ligand>
</feature>
<evidence type="ECO:0000256" key="2">
    <source>
        <dbReference type="ARBA" id="ARBA00022741"/>
    </source>
</evidence>
<dbReference type="VEuPathDB" id="VectorBase:ISCI010233"/>
<feature type="compositionally biased region" description="Polar residues" evidence="7">
    <location>
        <begin position="1002"/>
        <end position="1011"/>
    </location>
</feature>
<evidence type="ECO:0000259" key="9">
    <source>
        <dbReference type="PROSITE" id="PS50966"/>
    </source>
</evidence>
<evidence type="ECO:0000313" key="10">
    <source>
        <dbReference type="EMBL" id="EEC12457.1"/>
    </source>
</evidence>
<feature type="non-terminal residue" evidence="10">
    <location>
        <position position="1"/>
    </location>
</feature>
<dbReference type="PROSITE" id="PS00108">
    <property type="entry name" value="PROTEIN_KINASE_ST"/>
    <property type="match status" value="1"/>
</dbReference>
<dbReference type="EMBL" id="ABJB010808852">
    <property type="status" value="NOT_ANNOTATED_CDS"/>
    <property type="molecule type" value="Genomic_DNA"/>
</dbReference>
<organism>
    <name type="scientific">Ixodes scapularis</name>
    <name type="common">Black-legged tick</name>
    <name type="synonym">Deer tick</name>
    <dbReference type="NCBI Taxonomy" id="6945"/>
    <lineage>
        <taxon>Eukaryota</taxon>
        <taxon>Metazoa</taxon>
        <taxon>Ecdysozoa</taxon>
        <taxon>Arthropoda</taxon>
        <taxon>Chelicerata</taxon>
        <taxon>Arachnida</taxon>
        <taxon>Acari</taxon>
        <taxon>Parasitiformes</taxon>
        <taxon>Ixodida</taxon>
        <taxon>Ixodoidea</taxon>
        <taxon>Ixodidae</taxon>
        <taxon>Ixodinae</taxon>
        <taxon>Ixodes</taxon>
    </lineage>
</organism>
<dbReference type="EMBL" id="ABJB010026368">
    <property type="status" value="NOT_ANNOTATED_CDS"/>
    <property type="molecule type" value="Genomic_DNA"/>
</dbReference>
<dbReference type="PROSITE" id="PS00107">
    <property type="entry name" value="PROTEIN_KINASE_ATP"/>
    <property type="match status" value="1"/>
</dbReference>
<accession>B7Q0T5</accession>
<keyword evidence="4 6" id="KW-0067">ATP-binding</keyword>
<dbReference type="SUPFAM" id="SSF56112">
    <property type="entry name" value="Protein kinase-like (PK-like)"/>
    <property type="match status" value="1"/>
</dbReference>
<sequence>PSISADGFPGGVELAERSRRRRESVGRRLRRRPPTAAVLTGVPDLPPADLQSRPAERVWHAEFAQRRGVAVRMIRAADGMPSHARAPTRNGMRRLGASREVPRRCRAPRWPEGIRGRPFGTPESPLRPPSAESFTAPHAACLLKTAKPPSKLPGGMEEIAESIKCSLEELPPTPGMSSDPGPRGGVQGGLGCRSVLGPLARVGREKGVKRRGLSEFRPDAILSARSSDHLSHNGLAQNQRIPPAYLLSWFSDPAWSRSREKRMAAQLDRLQQVYPVSVRQIKERLHALRKPAQATQGRRTPLAVRHEAAAEADDAEAHGIPDAKKQERGELALGDAPGATAVLPAVKRPSRKPSPPPPPVRPPETPEAPPAAGSPDQRTTKTRTSHHRSTTPPSRSRGSSPARRRSPSPAPEYPPGVMESIRRRVLQVRRGARLYLLCQPGPRSFLVAADQPDHRFKVVVGPQTCTCGKGPLCVHLLFVMLRVLKVRDSDPRLFSKTLKNYEVDELLRAYSAWRRRSSLQSEGGSSDLRSPDGPQPDLPGDPSPGGAEEASQDTEEDEKSTCPICLLEMFEGESLVSCERGCRNRLHHHCIAIYAPPLPRPVGTGSAPASASLLARFFGVEVALCMASASWSEREAAIQEVEAQVTHALRLALSNPSCLDPWGGAEVVQAACCQVVAAGIADPVYRVYVTALRCLKSMLVHSPCHILEDLRNLQSRVRNIVRAILVKCASGGNKRSRQLSLATLAELAKGQTGALSVGSLTNYPAPDGLGADFLLEVVLFEGKLTPTWQGLLSQLLVLQRLAEEFPRVLASPIIATGTSNADSIVAVDLAVKALGHSHATVVRHGRELLASLARICGRCPTTVAHIWDGVASLQGHLRAQLVRRVGAALQETRNLRLVFGQPPPDRLQEANLVRERLLHTRDSRGGSKVSSPGCQSPHSASPSRMPTFQLPPPSIDPELFHHLLPGGKPCTDRDQGYCVKSKTSVPAPSVRFHSPRHLAFPSQRSGESTPQRDLAPPPRRPCSSPSIERRLRESLFSSGRSSWSSNSSETKNDGADSRRSALSPPPPPRVLRGHRPNFLPLRRLACSLSLGHATSSSQTSPGSVGDVGSPVSFAAEIEALSCALPPEEDGDVPPNRGVTTNPGSPTNTAGFTHCGDTTPGYCDAADMQDEEFIVFRPLTELPMWPSRGEGGRRRYAEGEHWRRGPLLGSGAFSSCYQAVDITLGTLLAVKQMSFCRNCREEEDSAVASMWDEIQMMARLGHPNVLPLLGATRHMNHYNVFVQWMAGGSVASMLDRYGPFSESVILRYTHQVLGGLAYLHQNHILHRDLKGANLLVDGTGRHLKIADFGSASRLSSKATLAGEFRGQLLGTISFMAPEVLRGEDYGRSCDIWSVGCVMIEMATNAHPWSEIMAPNHLALIYRISCARSPPPVPESLTLPTQHLVLRCLQLRSQDRPPAGDLLSHPCFRKIGLCPMKDP</sequence>
<dbReference type="PROSITE" id="PS50966">
    <property type="entry name" value="ZF_SWIM"/>
    <property type="match status" value="1"/>
</dbReference>
<feature type="compositionally biased region" description="Basic and acidic residues" evidence="7">
    <location>
        <begin position="304"/>
        <end position="321"/>
    </location>
</feature>
<dbReference type="EMBL" id="DS833764">
    <property type="protein sequence ID" value="EEC12457.1"/>
    <property type="molecule type" value="Genomic_DNA"/>
</dbReference>
<keyword evidence="1 10" id="KW-0808">Transferase</keyword>
<dbReference type="EMBL" id="ABJB010694671">
    <property type="status" value="NOT_ANNOTATED_CDS"/>
    <property type="molecule type" value="Genomic_DNA"/>
</dbReference>
<feature type="region of interest" description="Disordered" evidence="7">
    <location>
        <begin position="287"/>
        <end position="321"/>
    </location>
</feature>
<feature type="region of interest" description="Disordered" evidence="7">
    <location>
        <begin position="1124"/>
        <end position="1152"/>
    </location>
</feature>
<dbReference type="GO" id="GO:0004709">
    <property type="term" value="F:MAP kinase kinase kinase activity"/>
    <property type="evidence" value="ECO:0007669"/>
    <property type="project" value="UniProtKB-EC"/>
</dbReference>
<feature type="region of interest" description="Disordered" evidence="7">
    <location>
        <begin position="341"/>
        <end position="416"/>
    </location>
</feature>
<dbReference type="InterPro" id="IPR000719">
    <property type="entry name" value="Prot_kinase_dom"/>
</dbReference>
<feature type="region of interest" description="Disordered" evidence="7">
    <location>
        <begin position="520"/>
        <end position="558"/>
    </location>
</feature>
<evidence type="ECO:0000256" key="6">
    <source>
        <dbReference type="PROSITE-ProRule" id="PRU10141"/>
    </source>
</evidence>
<dbReference type="EMBL" id="ABJB010828455">
    <property type="status" value="NOT_ANNOTATED_CDS"/>
    <property type="molecule type" value="Genomic_DNA"/>
</dbReference>
<keyword evidence="5" id="KW-0479">Metal-binding</keyword>
<dbReference type="EMBL" id="ABJB010540587">
    <property type="status" value="NOT_ANNOTATED_CDS"/>
    <property type="molecule type" value="Genomic_DNA"/>
</dbReference>
<dbReference type="FunFam" id="1.10.510.10:FF:000286">
    <property type="entry name" value="Mitogen-activated protein kinase kinase kinase 1 (Predicted)"/>
    <property type="match status" value="1"/>
</dbReference>
<feature type="compositionally biased region" description="Basic residues" evidence="7">
    <location>
        <begin position="18"/>
        <end position="33"/>
    </location>
</feature>
<reference evidence="10 12" key="1">
    <citation type="submission" date="2008-03" db="EMBL/GenBank/DDBJ databases">
        <title>Annotation of Ixodes scapularis.</title>
        <authorList>
            <consortium name="Ixodes scapularis Genome Project Consortium"/>
            <person name="Caler E."/>
            <person name="Hannick L.I."/>
            <person name="Bidwell S."/>
            <person name="Joardar V."/>
            <person name="Thiagarajan M."/>
            <person name="Amedeo P."/>
            <person name="Galinsky K.J."/>
            <person name="Schobel S."/>
            <person name="Inman J."/>
            <person name="Hostetler J."/>
            <person name="Miller J."/>
            <person name="Hammond M."/>
            <person name="Megy K."/>
            <person name="Lawson D."/>
            <person name="Kodira C."/>
            <person name="Sutton G."/>
            <person name="Meyer J."/>
            <person name="Hill C.A."/>
            <person name="Birren B."/>
            <person name="Nene V."/>
            <person name="Collins F."/>
            <person name="Alarcon-Chaidez F."/>
            <person name="Wikel S."/>
            <person name="Strausberg R."/>
        </authorList>
    </citation>
    <scope>NUCLEOTIDE SEQUENCE [LARGE SCALE GENOMIC DNA]</scope>
    <source>
        <strain evidence="12">Wikel</strain>
        <strain evidence="10">Wikel colony</strain>
    </source>
</reference>
<dbReference type="EMBL" id="ABJB010591411">
    <property type="status" value="NOT_ANNOTATED_CDS"/>
    <property type="molecule type" value="Genomic_DNA"/>
</dbReference>
<feature type="compositionally biased region" description="Pro residues" evidence="7">
    <location>
        <begin position="533"/>
        <end position="542"/>
    </location>
</feature>
<dbReference type="PANTHER" id="PTHR48016:SF56">
    <property type="entry name" value="MAPKK KINASE"/>
    <property type="match status" value="1"/>
</dbReference>
<feature type="compositionally biased region" description="Low complexity" evidence="7">
    <location>
        <begin position="390"/>
        <end position="401"/>
    </location>
</feature>
<dbReference type="InterPro" id="IPR050538">
    <property type="entry name" value="MAP_kinase_kinase_kinase"/>
</dbReference>
<evidence type="ECO:0000256" key="4">
    <source>
        <dbReference type="ARBA" id="ARBA00022840"/>
    </source>
</evidence>
<protein>
    <submittedName>
        <fullName evidence="10 11">Mitogen activated protein kinase kinase kinase 1, MAPKKK1, MEKK1, putative</fullName>
        <ecNumber evidence="10">2.7.11.25</ecNumber>
    </submittedName>
</protein>